<reference evidence="1 2" key="1">
    <citation type="submission" date="2017-04" db="EMBL/GenBank/DDBJ databases">
        <title>Novel microbial lineages endemic to geothermal iron-oxide mats fill important gaps in the evolutionary history of Archaea.</title>
        <authorList>
            <person name="Jay Z.J."/>
            <person name="Beam J.P."/>
            <person name="Dlakic M."/>
            <person name="Rusch D.B."/>
            <person name="Kozubal M.A."/>
            <person name="Inskeep W.P."/>
        </authorList>
    </citation>
    <scope>NUCLEOTIDE SEQUENCE [LARGE SCALE GENOMIC DNA]</scope>
    <source>
        <strain evidence="1">ECH_B_2</strain>
    </source>
</reference>
<proteinExistence type="predicted"/>
<evidence type="ECO:0000313" key="1">
    <source>
        <dbReference type="EMBL" id="PSN95055.1"/>
    </source>
</evidence>
<protein>
    <submittedName>
        <fullName evidence="1">Uncharacterized protein</fullName>
    </submittedName>
</protein>
<gene>
    <name evidence="1" type="ORF">B9Q06_07025</name>
</gene>
<dbReference type="EMBL" id="NEXH01000014">
    <property type="protein sequence ID" value="PSN95055.1"/>
    <property type="molecule type" value="Genomic_DNA"/>
</dbReference>
<accession>A0A2R6B8Y0</accession>
<dbReference type="AlphaFoldDB" id="A0A2R6B8Y0"/>
<organism evidence="1 2">
    <name type="scientific">Candidatus Marsarchaeota G2 archaeon ECH_B_2</name>
    <dbReference type="NCBI Taxonomy" id="1978160"/>
    <lineage>
        <taxon>Archaea</taxon>
        <taxon>Candidatus Marsarchaeota</taxon>
        <taxon>Candidatus Marsarchaeota group 2</taxon>
    </lineage>
</organism>
<sequence>MAVVIYLHSLPQQRDITPAMSPQYVFGGPTVFPNATLHYIPAHTLVWTKVVLKEPATITQVTFNYYWRSNSSGVLTAGVYVNGILKYTSNQTLVADQESSAIIGGAPYLFLNTTFPAGTTLEIAFVSTIPVWVLGYPSNFNQSWVRSHFLANASTSTWVPVSSVTFTSSVYMNTLQVTLSTPEIISEWVFVVGGLYIPKATTGGLHTTWSRESY</sequence>
<comment type="caution">
    <text evidence="1">The sequence shown here is derived from an EMBL/GenBank/DDBJ whole genome shotgun (WGS) entry which is preliminary data.</text>
</comment>
<name>A0A2R6B8Y0_9ARCH</name>
<evidence type="ECO:0000313" key="2">
    <source>
        <dbReference type="Proteomes" id="UP000241284"/>
    </source>
</evidence>
<dbReference type="Proteomes" id="UP000241284">
    <property type="component" value="Unassembled WGS sequence"/>
</dbReference>